<protein>
    <submittedName>
        <fullName evidence="8">Intracellular protein transport protein USO1</fullName>
    </submittedName>
</protein>
<dbReference type="WBParaSite" id="MCU_007791-RA">
    <property type="protein sequence ID" value="MCU_007791-RA"/>
    <property type="gene ID" value="MCU_007791"/>
</dbReference>
<feature type="region of interest" description="Disordered" evidence="7">
    <location>
        <begin position="56"/>
        <end position="96"/>
    </location>
</feature>
<comment type="subcellular location">
    <subcellularLocation>
        <location evidence="1">Cytoplasm</location>
        <location evidence="1">Cytoskeleton</location>
        <location evidence="1">Microtubule organizing center</location>
        <location evidence="1">Centrosome</location>
    </subcellularLocation>
</comment>
<keyword evidence="5" id="KW-0206">Cytoskeleton</keyword>
<evidence type="ECO:0000256" key="2">
    <source>
        <dbReference type="ARBA" id="ARBA00009316"/>
    </source>
</evidence>
<proteinExistence type="inferred from homology"/>
<comment type="similarity">
    <text evidence="2">Belongs to the ODF2 family.</text>
</comment>
<evidence type="ECO:0000256" key="7">
    <source>
        <dbReference type="SAM" id="MobiDB-lite"/>
    </source>
</evidence>
<keyword evidence="4 6" id="KW-0175">Coiled coil</keyword>
<keyword evidence="3" id="KW-0963">Cytoplasm</keyword>
<feature type="region of interest" description="Disordered" evidence="7">
    <location>
        <begin position="480"/>
        <end position="526"/>
    </location>
</feature>
<accession>A0A5K3FEV2</accession>
<evidence type="ECO:0000256" key="5">
    <source>
        <dbReference type="ARBA" id="ARBA00023212"/>
    </source>
</evidence>
<reference evidence="8" key="1">
    <citation type="submission" date="2019-11" db="UniProtKB">
        <authorList>
            <consortium name="WormBaseParasite"/>
        </authorList>
    </citation>
    <scope>IDENTIFICATION</scope>
</reference>
<dbReference type="PANTHER" id="PTHR23162:SF10">
    <property type="entry name" value="FI13205P"/>
    <property type="match status" value="1"/>
</dbReference>
<feature type="region of interest" description="Disordered" evidence="7">
    <location>
        <begin position="600"/>
        <end position="624"/>
    </location>
</feature>
<name>A0A5K3FEV2_MESCO</name>
<dbReference type="GO" id="GO:1902017">
    <property type="term" value="P:regulation of cilium assembly"/>
    <property type="evidence" value="ECO:0007669"/>
    <property type="project" value="TreeGrafter"/>
</dbReference>
<dbReference type="InterPro" id="IPR026099">
    <property type="entry name" value="Odf2-rel"/>
</dbReference>
<dbReference type="PANTHER" id="PTHR23162">
    <property type="entry name" value="OUTER DENSE FIBER OF SPERM TAILS 2"/>
    <property type="match status" value="1"/>
</dbReference>
<feature type="compositionally biased region" description="Acidic residues" evidence="7">
    <location>
        <begin position="391"/>
        <end position="403"/>
    </location>
</feature>
<dbReference type="AlphaFoldDB" id="A0A5K3FEV2"/>
<evidence type="ECO:0000256" key="4">
    <source>
        <dbReference type="ARBA" id="ARBA00023054"/>
    </source>
</evidence>
<sequence>MEAKDRSITEKCGETDTSDKRICDHILKELPVSTLSDRGECINYGENNSAKPERRIIPWIPPPAKTTRASRFTYPSDKGNKAPLSHRSSRRCQTSPPVVQLGKVSNLHNCKESEKEWARPAVSSDGELDKVPATNKLPIQPRCRRITENLAKDVRNEEAWNWSIMRQWVREIDQSVDVLSESIRGLLNSNPQDKLDQERALLDQAESIKRATSEVTKTDFPRLLPDCNGRFYDYDEQKVMMGAEQRVETQLMQAELNKTKIELEQAKAERDAQEAEMRRLLTVQNSLEALKGHLQLQLRHKSAECERLTSQLRQMETKRFDGLKELSDKLEAAMATIDKLRREREIIKRAAKGQKKRAQKAEARLGEVETEINTLRTRFNEPVNDKKFAGDEEDARDNSEDLGEPSLARPTEADKQEESKHSTVSPAMVGDVVTRLEEENRRLRELASSYENRLAVAEREINNLQVNISQTEDRLSEYRNESMEQWRRMQKETQKREMGDERPEKSQATSPKDELHKQVATDPHIGGTSRMEEIIEDLKRQLTQQQLAASEAERISASRLAELRAQLAQSDAANRSLQAYLTFLKRSYSSIFDGDGGATNVPAQVGNQPTTTTTTTTAPATVES</sequence>
<evidence type="ECO:0000256" key="1">
    <source>
        <dbReference type="ARBA" id="ARBA00004300"/>
    </source>
</evidence>
<feature type="compositionally biased region" description="Low complexity" evidence="7">
    <location>
        <begin position="609"/>
        <end position="624"/>
    </location>
</feature>
<feature type="compositionally biased region" description="Basic and acidic residues" evidence="7">
    <location>
        <begin position="480"/>
        <end position="519"/>
    </location>
</feature>
<feature type="coiled-coil region" evidence="6">
    <location>
        <begin position="528"/>
        <end position="555"/>
    </location>
</feature>
<organism evidence="8">
    <name type="scientific">Mesocestoides corti</name>
    <name type="common">Flatworm</name>
    <dbReference type="NCBI Taxonomy" id="53468"/>
    <lineage>
        <taxon>Eukaryota</taxon>
        <taxon>Metazoa</taxon>
        <taxon>Spiralia</taxon>
        <taxon>Lophotrochozoa</taxon>
        <taxon>Platyhelminthes</taxon>
        <taxon>Cestoda</taxon>
        <taxon>Eucestoda</taxon>
        <taxon>Cyclophyllidea</taxon>
        <taxon>Mesocestoididae</taxon>
        <taxon>Mesocestoides</taxon>
    </lineage>
</organism>
<feature type="compositionally biased region" description="Basic and acidic residues" evidence="7">
    <location>
        <begin position="411"/>
        <end position="421"/>
    </location>
</feature>
<feature type="coiled-coil region" evidence="6">
    <location>
        <begin position="244"/>
        <end position="378"/>
    </location>
</feature>
<dbReference type="GO" id="GO:0005813">
    <property type="term" value="C:centrosome"/>
    <property type="evidence" value="ECO:0007669"/>
    <property type="project" value="UniProtKB-SubCell"/>
</dbReference>
<evidence type="ECO:0000256" key="6">
    <source>
        <dbReference type="SAM" id="Coils"/>
    </source>
</evidence>
<evidence type="ECO:0000313" key="8">
    <source>
        <dbReference type="WBParaSite" id="MCU_007791-RA"/>
    </source>
</evidence>
<evidence type="ECO:0000256" key="3">
    <source>
        <dbReference type="ARBA" id="ARBA00022490"/>
    </source>
</evidence>
<feature type="region of interest" description="Disordered" evidence="7">
    <location>
        <begin position="382"/>
        <end position="432"/>
    </location>
</feature>